<name>A0A0R3WB67_TAEAS</name>
<evidence type="ECO:0000313" key="7">
    <source>
        <dbReference type="EMBL" id="VDK39130.1"/>
    </source>
</evidence>
<proteinExistence type="inferred from homology"/>
<dbReference type="Pfam" id="PF03134">
    <property type="entry name" value="TB2_DP1_HVA22"/>
    <property type="match status" value="1"/>
</dbReference>
<dbReference type="GO" id="GO:0016020">
    <property type="term" value="C:membrane"/>
    <property type="evidence" value="ECO:0007669"/>
    <property type="project" value="UniProtKB-SubCell"/>
</dbReference>
<comment type="caution">
    <text evidence="6">Lacks conserved residue(s) required for the propagation of feature annotation.</text>
</comment>
<feature type="transmembrane region" description="Helical" evidence="6">
    <location>
        <begin position="124"/>
        <end position="150"/>
    </location>
</feature>
<dbReference type="InterPro" id="IPR004345">
    <property type="entry name" value="TB2_DP1_HVA22"/>
</dbReference>
<keyword evidence="4 6" id="KW-1133">Transmembrane helix</keyword>
<feature type="transmembrane region" description="Helical" evidence="6">
    <location>
        <begin position="170"/>
        <end position="203"/>
    </location>
</feature>
<feature type="transmembrane region" description="Helical" evidence="6">
    <location>
        <begin position="38"/>
        <end position="68"/>
    </location>
</feature>
<evidence type="ECO:0000313" key="8">
    <source>
        <dbReference type="Proteomes" id="UP000282613"/>
    </source>
</evidence>
<sequence>MEYVNKARDQLNKKLQEKNALTDVLNKVQDGTGIKKEYIVYGLIALITLYLMVGWGATFLANFIGFIYPAYCSIKAIESPCKDDDTKWLTYWVVYAAFALIETFTDLCLYWVPLYALQKASSLVFVFHFYPLFLGSTLRVLSITSTPFFLPNAFNFADGMVLHFKYTTTIFLYPVYLFCSLSWIFLVKLSHLTSLQCIFLIYLMIPGKYNGSILLYNKFIRPYILKYENNIDRAADEVGKFVDKGMLISTSLGYPLSI</sequence>
<dbReference type="PANTHER" id="PTHR12300:SF161">
    <property type="entry name" value="RECEPTOR EXPRESSION-ENHANCING PROTEIN"/>
    <property type="match status" value="1"/>
</dbReference>
<accession>A0A0R3WB67</accession>
<evidence type="ECO:0000256" key="4">
    <source>
        <dbReference type="ARBA" id="ARBA00022989"/>
    </source>
</evidence>
<evidence type="ECO:0000256" key="6">
    <source>
        <dbReference type="RuleBase" id="RU362006"/>
    </source>
</evidence>
<evidence type="ECO:0000256" key="2">
    <source>
        <dbReference type="ARBA" id="ARBA00008573"/>
    </source>
</evidence>
<gene>
    <name evidence="7" type="ORF">TASK_LOCUS7858</name>
</gene>
<dbReference type="AlphaFoldDB" id="A0A0R3WB67"/>
<evidence type="ECO:0000313" key="9">
    <source>
        <dbReference type="WBParaSite" id="TASK_0000785701-mRNA-1"/>
    </source>
</evidence>
<dbReference type="STRING" id="60517.A0A0R3WB67"/>
<dbReference type="EMBL" id="UYRS01018685">
    <property type="protein sequence ID" value="VDK39130.1"/>
    <property type="molecule type" value="Genomic_DNA"/>
</dbReference>
<organism evidence="9">
    <name type="scientific">Taenia asiatica</name>
    <name type="common">Asian tapeworm</name>
    <dbReference type="NCBI Taxonomy" id="60517"/>
    <lineage>
        <taxon>Eukaryota</taxon>
        <taxon>Metazoa</taxon>
        <taxon>Spiralia</taxon>
        <taxon>Lophotrochozoa</taxon>
        <taxon>Platyhelminthes</taxon>
        <taxon>Cestoda</taxon>
        <taxon>Eucestoda</taxon>
        <taxon>Cyclophyllidea</taxon>
        <taxon>Taeniidae</taxon>
        <taxon>Taenia</taxon>
    </lineage>
</organism>
<feature type="transmembrane region" description="Helical" evidence="6">
    <location>
        <begin position="88"/>
        <end position="112"/>
    </location>
</feature>
<dbReference type="OrthoDB" id="10009287at2759"/>
<keyword evidence="8" id="KW-1185">Reference proteome</keyword>
<keyword evidence="5 6" id="KW-0472">Membrane</keyword>
<keyword evidence="3 6" id="KW-0812">Transmembrane</keyword>
<reference evidence="9" key="1">
    <citation type="submission" date="2017-02" db="UniProtKB">
        <authorList>
            <consortium name="WormBaseParasite"/>
        </authorList>
    </citation>
    <scope>IDENTIFICATION</scope>
</reference>
<dbReference type="Proteomes" id="UP000282613">
    <property type="component" value="Unassembled WGS sequence"/>
</dbReference>
<evidence type="ECO:0000256" key="3">
    <source>
        <dbReference type="ARBA" id="ARBA00022692"/>
    </source>
</evidence>
<comment type="subcellular location">
    <subcellularLocation>
        <location evidence="1 6">Membrane</location>
        <topology evidence="1 6">Multi-pass membrane protein</topology>
    </subcellularLocation>
</comment>
<reference evidence="7 8" key="2">
    <citation type="submission" date="2018-11" db="EMBL/GenBank/DDBJ databases">
        <authorList>
            <consortium name="Pathogen Informatics"/>
        </authorList>
    </citation>
    <scope>NUCLEOTIDE SEQUENCE [LARGE SCALE GENOMIC DNA]</scope>
</reference>
<evidence type="ECO:0000256" key="1">
    <source>
        <dbReference type="ARBA" id="ARBA00004141"/>
    </source>
</evidence>
<comment type="similarity">
    <text evidence="2 6">Belongs to the DP1 family.</text>
</comment>
<evidence type="ECO:0000256" key="5">
    <source>
        <dbReference type="ARBA" id="ARBA00023136"/>
    </source>
</evidence>
<dbReference type="PANTHER" id="PTHR12300">
    <property type="entry name" value="HVA22-LIKE PROTEINS"/>
    <property type="match status" value="1"/>
</dbReference>
<protein>
    <recommendedName>
        <fullName evidence="6">Receptor expression-enhancing protein</fullName>
    </recommendedName>
</protein>
<dbReference type="WBParaSite" id="TASK_0000785701-mRNA-1">
    <property type="protein sequence ID" value="TASK_0000785701-mRNA-1"/>
    <property type="gene ID" value="TASK_0000785701"/>
</dbReference>